<evidence type="ECO:0000313" key="2">
    <source>
        <dbReference type="EMBL" id="MPC48196.1"/>
    </source>
</evidence>
<organism evidence="2 3">
    <name type="scientific">Portunus trituberculatus</name>
    <name type="common">Swimming crab</name>
    <name type="synonym">Neptunus trituberculatus</name>
    <dbReference type="NCBI Taxonomy" id="210409"/>
    <lineage>
        <taxon>Eukaryota</taxon>
        <taxon>Metazoa</taxon>
        <taxon>Ecdysozoa</taxon>
        <taxon>Arthropoda</taxon>
        <taxon>Crustacea</taxon>
        <taxon>Multicrustacea</taxon>
        <taxon>Malacostraca</taxon>
        <taxon>Eumalacostraca</taxon>
        <taxon>Eucarida</taxon>
        <taxon>Decapoda</taxon>
        <taxon>Pleocyemata</taxon>
        <taxon>Brachyura</taxon>
        <taxon>Eubrachyura</taxon>
        <taxon>Portunoidea</taxon>
        <taxon>Portunidae</taxon>
        <taxon>Portuninae</taxon>
        <taxon>Portunus</taxon>
    </lineage>
</organism>
<dbReference type="AlphaFoldDB" id="A0A5B7FRS2"/>
<evidence type="ECO:0000256" key="1">
    <source>
        <dbReference type="SAM" id="MobiDB-lite"/>
    </source>
</evidence>
<gene>
    <name evidence="2" type="ORF">E2C01_041964</name>
</gene>
<reference evidence="2 3" key="1">
    <citation type="submission" date="2019-05" db="EMBL/GenBank/DDBJ databases">
        <title>Another draft genome of Portunus trituberculatus and its Hox gene families provides insights of decapod evolution.</title>
        <authorList>
            <person name="Jeong J.-H."/>
            <person name="Song I."/>
            <person name="Kim S."/>
            <person name="Choi T."/>
            <person name="Kim D."/>
            <person name="Ryu S."/>
            <person name="Kim W."/>
        </authorList>
    </citation>
    <scope>NUCLEOTIDE SEQUENCE [LARGE SCALE GENOMIC DNA]</scope>
    <source>
        <tissue evidence="2">Muscle</tissue>
    </source>
</reference>
<protein>
    <submittedName>
        <fullName evidence="2">Uncharacterized protein</fullName>
    </submittedName>
</protein>
<dbReference type="Proteomes" id="UP000324222">
    <property type="component" value="Unassembled WGS sequence"/>
</dbReference>
<evidence type="ECO:0000313" key="3">
    <source>
        <dbReference type="Proteomes" id="UP000324222"/>
    </source>
</evidence>
<name>A0A5B7FRS2_PORTR</name>
<comment type="caution">
    <text evidence="2">The sequence shown here is derived from an EMBL/GenBank/DDBJ whole genome shotgun (WGS) entry which is preliminary data.</text>
</comment>
<feature type="region of interest" description="Disordered" evidence="1">
    <location>
        <begin position="81"/>
        <end position="106"/>
    </location>
</feature>
<dbReference type="EMBL" id="VSRR010008154">
    <property type="protein sequence ID" value="MPC48196.1"/>
    <property type="molecule type" value="Genomic_DNA"/>
</dbReference>
<keyword evidence="3" id="KW-1185">Reference proteome</keyword>
<proteinExistence type="predicted"/>
<sequence length="200" mass="22642">MNEWIRRFDAPLLYPHLFSRSYPPSSRPPLQRRLDSIHVLRMFRSVMVKSLLLPTFSVYVSAEYQGPLIDSQCIDRKRRGAGKSWTGAEETQGRDKEWVSNERGEQSSEPLDTVSLFAFLPPYVPSPSMKPFSFSRGGSMSSIAITLVPSSRAPTGIPTLPSHPPFRAGERLRINSLLRSFRLLLRLSRVTLSEVTLAHE</sequence>
<accession>A0A5B7FRS2</accession>
<feature type="compositionally biased region" description="Basic and acidic residues" evidence="1">
    <location>
        <begin position="91"/>
        <end position="106"/>
    </location>
</feature>